<comment type="caution">
    <text evidence="3">The sequence shown here is derived from an EMBL/GenBank/DDBJ whole genome shotgun (WGS) entry which is preliminary data.</text>
</comment>
<dbReference type="AlphaFoldDB" id="A0A367L332"/>
<feature type="region of interest" description="Disordered" evidence="1">
    <location>
        <begin position="65"/>
        <end position="90"/>
    </location>
</feature>
<feature type="transmembrane region" description="Helical" evidence="2">
    <location>
        <begin position="42"/>
        <end position="64"/>
    </location>
</feature>
<reference evidence="3 4" key="1">
    <citation type="journal article" date="2015" name="BMC Genomics">
        <title>Insights from the genome of Ophiocordyceps polyrhachis-furcata to pathogenicity and host specificity in insect fungi.</title>
        <authorList>
            <person name="Wichadakul D."/>
            <person name="Kobmoo N."/>
            <person name="Ingsriswang S."/>
            <person name="Tangphatsornruang S."/>
            <person name="Chantasingh D."/>
            <person name="Luangsa-ard J.J."/>
            <person name="Eurwilaichitr L."/>
        </authorList>
    </citation>
    <scope>NUCLEOTIDE SEQUENCE [LARGE SCALE GENOMIC DNA]</scope>
    <source>
        <strain evidence="3 4">BCC 54312</strain>
    </source>
</reference>
<accession>A0A367L332</accession>
<keyword evidence="4" id="KW-1185">Reference proteome</keyword>
<evidence type="ECO:0000256" key="2">
    <source>
        <dbReference type="SAM" id="Phobius"/>
    </source>
</evidence>
<dbReference type="EMBL" id="LKCN02000018">
    <property type="protein sequence ID" value="RCI08835.1"/>
    <property type="molecule type" value="Genomic_DNA"/>
</dbReference>
<dbReference type="Proteomes" id="UP000253664">
    <property type="component" value="Unassembled WGS sequence"/>
</dbReference>
<sequence>MREQFSNLEVLPDTTLPEACRGEQPQEKKARPRRICRLSPRAFLLALCGVVLVAGGAIAGGVVGGTRAAKSNSRDSEPSSTPTSTMAEKKPTQTLIEVGPTQTLYRDCPSANDTIYRALGSADYQFRKICNAAYYWSTNRKDVVNQRAGSLDDCIDLCAAFNVRNRTEIAAGTSDLCNGVCWRHSISDSDWPGQCFGSTMRNSSDAGFPYSRDVRCDSAGWINQRLPVA</sequence>
<dbReference type="OrthoDB" id="5424430at2759"/>
<keyword evidence="2" id="KW-0812">Transmembrane</keyword>
<keyword evidence="2" id="KW-0472">Membrane</keyword>
<evidence type="ECO:0000313" key="4">
    <source>
        <dbReference type="Proteomes" id="UP000253664"/>
    </source>
</evidence>
<protein>
    <submittedName>
        <fullName evidence="3">Uncharacterized protein</fullName>
    </submittedName>
</protein>
<gene>
    <name evidence="3" type="ORF">L249_4639</name>
</gene>
<dbReference type="STRING" id="1330021.A0A367L332"/>
<proteinExistence type="predicted"/>
<evidence type="ECO:0000256" key="1">
    <source>
        <dbReference type="SAM" id="MobiDB-lite"/>
    </source>
</evidence>
<organism evidence="3 4">
    <name type="scientific">Ophiocordyceps polyrhachis-furcata BCC 54312</name>
    <dbReference type="NCBI Taxonomy" id="1330021"/>
    <lineage>
        <taxon>Eukaryota</taxon>
        <taxon>Fungi</taxon>
        <taxon>Dikarya</taxon>
        <taxon>Ascomycota</taxon>
        <taxon>Pezizomycotina</taxon>
        <taxon>Sordariomycetes</taxon>
        <taxon>Hypocreomycetidae</taxon>
        <taxon>Hypocreales</taxon>
        <taxon>Ophiocordycipitaceae</taxon>
        <taxon>Ophiocordyceps</taxon>
    </lineage>
</organism>
<keyword evidence="2" id="KW-1133">Transmembrane helix</keyword>
<name>A0A367L332_9HYPO</name>
<evidence type="ECO:0000313" key="3">
    <source>
        <dbReference type="EMBL" id="RCI08835.1"/>
    </source>
</evidence>
<feature type="compositionally biased region" description="Polar residues" evidence="1">
    <location>
        <begin position="78"/>
        <end position="90"/>
    </location>
</feature>